<protein>
    <submittedName>
        <fullName evidence="1">Uncharacterized protein</fullName>
    </submittedName>
</protein>
<sequence length="99" mass="11217">MAKHYNGKHLIKNVIHNGITFRMMVVKGNKPEHVPEDPEDKADGSTIHFSLARTSREFDENLIEVLNSVGHGERVLSLCSTDDAYEYGYTRLKEISSVK</sequence>
<dbReference type="RefSeq" id="WP_149608302.1">
    <property type="nucleotide sequence ID" value="NZ_VTZD01000037.1"/>
</dbReference>
<evidence type="ECO:0000313" key="1">
    <source>
        <dbReference type="EMBL" id="KAA1140889.1"/>
    </source>
</evidence>
<organism evidence="1 2">
    <name type="scientific">Citrobacter portucalensis</name>
    <dbReference type="NCBI Taxonomy" id="1639133"/>
    <lineage>
        <taxon>Bacteria</taxon>
        <taxon>Pseudomonadati</taxon>
        <taxon>Pseudomonadota</taxon>
        <taxon>Gammaproteobacteria</taxon>
        <taxon>Enterobacterales</taxon>
        <taxon>Enterobacteriaceae</taxon>
        <taxon>Citrobacter</taxon>
        <taxon>Citrobacter freundii complex</taxon>
    </lineage>
</organism>
<dbReference type="Proteomes" id="UP000323297">
    <property type="component" value="Unassembled WGS sequence"/>
</dbReference>
<evidence type="ECO:0000313" key="2">
    <source>
        <dbReference type="Proteomes" id="UP000323297"/>
    </source>
</evidence>
<comment type="caution">
    <text evidence="1">The sequence shown here is derived from an EMBL/GenBank/DDBJ whole genome shotgun (WGS) entry which is preliminary data.</text>
</comment>
<dbReference type="AlphaFoldDB" id="A0A5B0SU87"/>
<proteinExistence type="predicted"/>
<dbReference type="EMBL" id="VTZD01000037">
    <property type="protein sequence ID" value="KAA1140889.1"/>
    <property type="molecule type" value="Genomic_DNA"/>
</dbReference>
<accession>A0A5B0SU87</accession>
<name>A0A5B0SU87_9ENTR</name>
<reference evidence="1 2" key="1">
    <citation type="submission" date="2019-08" db="EMBL/GenBank/DDBJ databases">
        <title>Draft genome sequence of Citrobacter portucalensis strain isolated from green turtle.</title>
        <authorList>
            <person name="Fernandes M.R."/>
            <person name="Sellera F.P."/>
            <person name="Goldeberg D.W."/>
            <person name="Costa D.C."/>
            <person name="Lincopan N."/>
        </authorList>
    </citation>
    <scope>NUCLEOTIDE SEQUENCE [LARGE SCALE GENOMIC DNA]</scope>
    <source>
        <strain evidence="1 2">TV06</strain>
    </source>
</reference>
<gene>
    <name evidence="1" type="ORF">D3H66_23575</name>
</gene>